<evidence type="ECO:0000256" key="1">
    <source>
        <dbReference type="SAM" id="MobiDB-lite"/>
    </source>
</evidence>
<protein>
    <submittedName>
        <fullName evidence="2">Uncharacterized protein</fullName>
    </submittedName>
</protein>
<name>A0A4Q4RJE4_9PLEO</name>
<reference evidence="3" key="1">
    <citation type="journal article" date="2019" name="bioRxiv">
        <title>Genomics, evolutionary history and diagnostics of the Alternaria alternata species group including apple and Asian pear pathotypes.</title>
        <authorList>
            <person name="Armitage A.D."/>
            <person name="Cockerton H.M."/>
            <person name="Sreenivasaprasad S."/>
            <person name="Woodhall J.W."/>
            <person name="Lane C.R."/>
            <person name="Harrison R.J."/>
            <person name="Clarkson J.P."/>
        </authorList>
    </citation>
    <scope>NUCLEOTIDE SEQUENCE [LARGE SCALE GENOMIC DNA]</scope>
    <source>
        <strain evidence="3">RGR 97.0016</strain>
    </source>
</reference>
<dbReference type="OrthoDB" id="3687706at2759"/>
<feature type="compositionally biased region" description="Polar residues" evidence="1">
    <location>
        <begin position="61"/>
        <end position="73"/>
    </location>
</feature>
<proteinExistence type="predicted"/>
<feature type="compositionally biased region" description="Basic and acidic residues" evidence="1">
    <location>
        <begin position="101"/>
        <end position="112"/>
    </location>
</feature>
<evidence type="ECO:0000313" key="2">
    <source>
        <dbReference type="EMBL" id="RYO56953.1"/>
    </source>
</evidence>
<evidence type="ECO:0000313" key="3">
    <source>
        <dbReference type="Proteomes" id="UP000293823"/>
    </source>
</evidence>
<keyword evidence="3" id="KW-1185">Reference proteome</keyword>
<dbReference type="AlphaFoldDB" id="A0A4Q4RJE4"/>
<organism evidence="2 3">
    <name type="scientific">Alternaria arborescens</name>
    <dbReference type="NCBI Taxonomy" id="156630"/>
    <lineage>
        <taxon>Eukaryota</taxon>
        <taxon>Fungi</taxon>
        <taxon>Dikarya</taxon>
        <taxon>Ascomycota</taxon>
        <taxon>Pezizomycotina</taxon>
        <taxon>Dothideomycetes</taxon>
        <taxon>Pleosporomycetidae</taxon>
        <taxon>Pleosporales</taxon>
        <taxon>Pleosporineae</taxon>
        <taxon>Pleosporaceae</taxon>
        <taxon>Alternaria</taxon>
        <taxon>Alternaria sect. Alternaria</taxon>
    </lineage>
</organism>
<gene>
    <name evidence="2" type="ORF">AA0113_g8288</name>
</gene>
<comment type="caution">
    <text evidence="2">The sequence shown here is derived from an EMBL/GenBank/DDBJ whole genome shotgun (WGS) entry which is preliminary data.</text>
</comment>
<accession>A0A4Q4RJE4</accession>
<dbReference type="Proteomes" id="UP000293823">
    <property type="component" value="Unassembled WGS sequence"/>
</dbReference>
<dbReference type="EMBL" id="PEJP01000034">
    <property type="protein sequence ID" value="RYO56953.1"/>
    <property type="molecule type" value="Genomic_DNA"/>
</dbReference>
<feature type="region of interest" description="Disordered" evidence="1">
    <location>
        <begin position="140"/>
        <end position="178"/>
    </location>
</feature>
<feature type="region of interest" description="Disordered" evidence="1">
    <location>
        <begin position="1"/>
        <end position="120"/>
    </location>
</feature>
<sequence length="401" mass="43937">MSSPHGKSQKAPIVDISDSSSQASEDNVLPREPPRTNRVALHYAAENPDKPDARANGQYGMFSQCSPLSSHLPTKTPAKRKRVSGGNKEVRNAGRLKKNKKPEMNKMSREESPLFEPEEGWGAQIRDDIDADALMLSPPSTLASENRLPMRKKSRSAAVTIRTSRSKRPSVIKTKPSSFESNCDFGSNASSNIVVSTKPCPVMTAPSTKPGFTTKILKGFLDSSPLSGDYSLIDEYIDVLNKLAAQDAASGSRKRSTDELENEEATITLAIGGLPAEEKQHLAAIAQACAKGIQADMATLSIATDMSAIQAAIETRNKEAEVSRQSVLGMMTKRAEELRTERLDMRRRREAALEEWEVNSNIDTLSLQETKERLEKEGSIAVAVELGRRIERLESAESKRN</sequence>